<feature type="domain" description="C2H2-type" evidence="8">
    <location>
        <begin position="206"/>
        <end position="233"/>
    </location>
</feature>
<dbReference type="EMBL" id="VSWD01000011">
    <property type="protein sequence ID" value="KAK3087828.1"/>
    <property type="molecule type" value="Genomic_DNA"/>
</dbReference>
<dbReference type="SUPFAM" id="SSF57667">
    <property type="entry name" value="beta-beta-alpha zinc fingers"/>
    <property type="match status" value="7"/>
</dbReference>
<dbReference type="PANTHER" id="PTHR24408:SF58">
    <property type="entry name" value="TRANSCRIPTION FACTOR (TFIIIA), PUTATIVE (AFU_ORTHOLOGUE AFUA_1G05150)-RELATED"/>
    <property type="match status" value="1"/>
</dbReference>
<evidence type="ECO:0000256" key="3">
    <source>
        <dbReference type="ARBA" id="ARBA00022771"/>
    </source>
</evidence>
<dbReference type="PROSITE" id="PS00028">
    <property type="entry name" value="ZINC_FINGER_C2H2_1"/>
    <property type="match status" value="10"/>
</dbReference>
<dbReference type="PROSITE" id="PS50157">
    <property type="entry name" value="ZINC_FINGER_C2H2_2"/>
    <property type="match status" value="13"/>
</dbReference>
<dbReference type="SMART" id="SM00355">
    <property type="entry name" value="ZnF_C2H2"/>
    <property type="match status" value="14"/>
</dbReference>
<dbReference type="PANTHER" id="PTHR24408">
    <property type="entry name" value="ZINC FINGER PROTEIN"/>
    <property type="match status" value="1"/>
</dbReference>
<dbReference type="Pfam" id="PF00096">
    <property type="entry name" value="zf-C2H2"/>
    <property type="match status" value="6"/>
</dbReference>
<evidence type="ECO:0000256" key="6">
    <source>
        <dbReference type="SAM" id="MobiDB-lite"/>
    </source>
</evidence>
<comment type="caution">
    <text evidence="9">The sequence shown here is derived from an EMBL/GenBank/DDBJ whole genome shotgun (WGS) entry which is preliminary data.</text>
</comment>
<dbReference type="GO" id="GO:0043565">
    <property type="term" value="F:sequence-specific DNA binding"/>
    <property type="evidence" value="ECO:0007669"/>
    <property type="project" value="TreeGrafter"/>
</dbReference>
<keyword evidence="4" id="KW-0862">Zinc</keyword>
<dbReference type="Proteomes" id="UP001186944">
    <property type="component" value="Unassembled WGS sequence"/>
</dbReference>
<feature type="domain" description="RING-type" evidence="7">
    <location>
        <begin position="304"/>
        <end position="365"/>
    </location>
</feature>
<feature type="domain" description="C2H2-type" evidence="8">
    <location>
        <begin position="505"/>
        <end position="532"/>
    </location>
</feature>
<feature type="domain" description="C2H2-type" evidence="8">
    <location>
        <begin position="330"/>
        <end position="358"/>
    </location>
</feature>
<feature type="domain" description="C2H2-type" evidence="8">
    <location>
        <begin position="246"/>
        <end position="268"/>
    </location>
</feature>
<sequence length="704" mass="82242">MIMIWIKIGIQQLMMMMMMNREKIMKLSVTEEKTEEKEFKTKDQGTSTPCADPKFFKRRRGRPRKNEVDDIIYYPPKRKTTSGDGMEVDCYPDGGGIPGEEVPKKKSNRGRKKKNRAPLDPDRYRITSDDLQEAFRNGEEKGEFICRECGENYTWKRSYMRHLEAHVQVNEGKDTIYDCKVCNKKFVSEWEMKNHLRGKHKMLFVFDCDTCPRKFHTAIQFKNHKVNCTKENPNTDPIEDDPLQKFTCNYCLMKFKSQHQLDTHKELHNIVEYRCEECGKVFPEAYRLKNHVRDTHDKSDTYVCDVCEKHFTSARYLHRHRTCVHHKTESICRTCGKLFPTKSDLRLHIKIEHEELDATTCPICKIKFPSERALDFHRPEHYNFQCETCGKKFQKLVKLRDHVRSHTNDYAFWCKDCNKGFSNQTNLDNHISNIHSNKVYICSTCGSIFKNHYTLKNHMKVHTDSAEFACKFCDSTYRTGEGLKNHMIENHMTEEQIRSCNMQVYKCEYCEKVFGRRQHYERHRDQHLGVKKYKCPECALGFFSQYHLNRHMKSHLSYPPQQKRIRRPNFKASSTIASSEHEEETEEIPEGTEIIIDNTMIAQEQDTDGVTETVYVTALTEGQEDGTQSIQYAMPQGSDQQMLEFVVINYPSENSNEVGITTTEVGMPSTEEENDVVQSILNLQDGIIADTSTAVIAQPPEPAQ</sequence>
<feature type="domain" description="C2H2-type" evidence="8">
    <location>
        <begin position="533"/>
        <end position="560"/>
    </location>
</feature>
<evidence type="ECO:0000256" key="1">
    <source>
        <dbReference type="ARBA" id="ARBA00022723"/>
    </source>
</evidence>
<feature type="domain" description="C2H2-type" evidence="8">
    <location>
        <begin position="273"/>
        <end position="301"/>
    </location>
</feature>
<dbReference type="Gene3D" id="3.30.160.60">
    <property type="entry name" value="Classic Zinc Finger"/>
    <property type="match status" value="8"/>
</dbReference>
<evidence type="ECO:0000313" key="9">
    <source>
        <dbReference type="EMBL" id="KAK3087828.1"/>
    </source>
</evidence>
<dbReference type="GO" id="GO:0000981">
    <property type="term" value="F:DNA-binding transcription factor activity, RNA polymerase II-specific"/>
    <property type="evidence" value="ECO:0007669"/>
    <property type="project" value="TreeGrafter"/>
</dbReference>
<keyword evidence="10" id="KW-1185">Reference proteome</keyword>
<gene>
    <name evidence="9" type="ORF">FSP39_011196</name>
</gene>
<keyword evidence="2" id="KW-0677">Repeat</keyword>
<feature type="compositionally biased region" description="Basic residues" evidence="6">
    <location>
        <begin position="105"/>
        <end position="116"/>
    </location>
</feature>
<dbReference type="InterPro" id="IPR001841">
    <property type="entry name" value="Znf_RING"/>
</dbReference>
<evidence type="ECO:0000313" key="10">
    <source>
        <dbReference type="Proteomes" id="UP001186944"/>
    </source>
</evidence>
<feature type="domain" description="C2H2-type" evidence="8">
    <location>
        <begin position="468"/>
        <end position="496"/>
    </location>
</feature>
<dbReference type="InterPro" id="IPR036236">
    <property type="entry name" value="Znf_C2H2_sf"/>
</dbReference>
<dbReference type="PROSITE" id="PS50089">
    <property type="entry name" value="ZF_RING_2"/>
    <property type="match status" value="1"/>
</dbReference>
<dbReference type="GO" id="GO:0008270">
    <property type="term" value="F:zinc ion binding"/>
    <property type="evidence" value="ECO:0007669"/>
    <property type="project" value="UniProtKB-KW"/>
</dbReference>
<dbReference type="GO" id="GO:0005634">
    <property type="term" value="C:nucleus"/>
    <property type="evidence" value="ECO:0007669"/>
    <property type="project" value="TreeGrafter"/>
</dbReference>
<organism evidence="9 10">
    <name type="scientific">Pinctada imbricata</name>
    <name type="common">Atlantic pearl-oyster</name>
    <name type="synonym">Pinctada martensii</name>
    <dbReference type="NCBI Taxonomy" id="66713"/>
    <lineage>
        <taxon>Eukaryota</taxon>
        <taxon>Metazoa</taxon>
        <taxon>Spiralia</taxon>
        <taxon>Lophotrochozoa</taxon>
        <taxon>Mollusca</taxon>
        <taxon>Bivalvia</taxon>
        <taxon>Autobranchia</taxon>
        <taxon>Pteriomorphia</taxon>
        <taxon>Pterioida</taxon>
        <taxon>Pterioidea</taxon>
        <taxon>Pteriidae</taxon>
        <taxon>Pinctada</taxon>
    </lineage>
</organism>
<evidence type="ECO:0000256" key="2">
    <source>
        <dbReference type="ARBA" id="ARBA00022737"/>
    </source>
</evidence>
<dbReference type="Pfam" id="PF13894">
    <property type="entry name" value="zf-C2H2_4"/>
    <property type="match status" value="1"/>
</dbReference>
<keyword evidence="1" id="KW-0479">Metal-binding</keyword>
<evidence type="ECO:0000259" key="7">
    <source>
        <dbReference type="PROSITE" id="PS50089"/>
    </source>
</evidence>
<evidence type="ECO:0000256" key="4">
    <source>
        <dbReference type="ARBA" id="ARBA00022833"/>
    </source>
</evidence>
<dbReference type="InterPro" id="IPR013087">
    <property type="entry name" value="Znf_C2H2_type"/>
</dbReference>
<feature type="domain" description="C2H2-type" evidence="8">
    <location>
        <begin position="440"/>
        <end position="467"/>
    </location>
</feature>
<feature type="region of interest" description="Disordered" evidence="6">
    <location>
        <begin position="35"/>
        <end position="123"/>
    </location>
</feature>
<dbReference type="Pfam" id="PF12874">
    <property type="entry name" value="zf-met"/>
    <property type="match status" value="1"/>
</dbReference>
<evidence type="ECO:0000256" key="5">
    <source>
        <dbReference type="PROSITE-ProRule" id="PRU00042"/>
    </source>
</evidence>
<accession>A0AA88Y264</accession>
<name>A0AA88Y264_PINIB</name>
<feature type="domain" description="C2H2-type" evidence="8">
    <location>
        <begin position="144"/>
        <end position="171"/>
    </location>
</feature>
<dbReference type="FunFam" id="3.30.160.60:FF:000446">
    <property type="entry name" value="Zinc finger protein"/>
    <property type="match status" value="1"/>
</dbReference>
<proteinExistence type="predicted"/>
<evidence type="ECO:0000259" key="8">
    <source>
        <dbReference type="PROSITE" id="PS50157"/>
    </source>
</evidence>
<dbReference type="AlphaFoldDB" id="A0AA88Y264"/>
<reference evidence="9" key="1">
    <citation type="submission" date="2019-08" db="EMBL/GenBank/DDBJ databases">
        <title>The improved chromosome-level genome for the pearl oyster Pinctada fucata martensii using PacBio sequencing and Hi-C.</title>
        <authorList>
            <person name="Zheng Z."/>
        </authorList>
    </citation>
    <scope>NUCLEOTIDE SEQUENCE</scope>
    <source>
        <strain evidence="9">ZZ-2019</strain>
        <tissue evidence="9">Adductor muscle</tissue>
    </source>
</reference>
<feature type="domain" description="C2H2-type" evidence="8">
    <location>
        <begin position="177"/>
        <end position="200"/>
    </location>
</feature>
<feature type="domain" description="C2H2-type" evidence="8">
    <location>
        <begin position="302"/>
        <end position="330"/>
    </location>
</feature>
<feature type="domain" description="C2H2-type" evidence="8">
    <location>
        <begin position="412"/>
        <end position="440"/>
    </location>
</feature>
<keyword evidence="3 5" id="KW-0863">Zinc-finger</keyword>
<protein>
    <submittedName>
        <fullName evidence="9">Uncharacterized protein</fullName>
    </submittedName>
</protein>
<feature type="domain" description="C2H2-type" evidence="8">
    <location>
        <begin position="384"/>
        <end position="411"/>
    </location>
</feature>